<comment type="caution">
    <text evidence="1">The sequence shown here is derived from an EMBL/GenBank/DDBJ whole genome shotgun (WGS) entry which is preliminary data.</text>
</comment>
<dbReference type="EMBL" id="JAPDGR010000642">
    <property type="protein sequence ID" value="KAJ2988490.1"/>
    <property type="molecule type" value="Genomic_DNA"/>
</dbReference>
<sequence>MAGITPKIAIIGAGPAGLMLASILHHSNISCTLFERDSSAVARAQGGTLDIHEYSGQRALDAAGLLDEFRTVMRQGGDAIRILTKNGTVLFEHNGEHEGVSTEGEDGTDSKFVKGRPEIDRPALKNLLIASLLVDTIHWSSKVRSVTPVPDSQKWNIQLDDDSEPVTFDLVVGADGAWSRTRALLTEQQPRFTRGITALDVWCHNVDEAAPDVSRFVGPGSCFLFEKDRGLFFQRNGQGSKADARCLACVKMSTLTPPSPAFSVKRILLAMHEQPVLRVTLVGDSAHLMTPFAGVGVNVAMMDALELVRGIVDCFRMGNADGEGLAVMLQQYEKGMFARSGEEAAKTEAAMHLQFQEGGAEKMVDIIKSAGSNPEDIVFE</sequence>
<accession>A0ACC1P9I9</accession>
<dbReference type="Proteomes" id="UP001143856">
    <property type="component" value="Unassembled WGS sequence"/>
</dbReference>
<evidence type="ECO:0000313" key="1">
    <source>
        <dbReference type="EMBL" id="KAJ2988490.1"/>
    </source>
</evidence>
<proteinExistence type="predicted"/>
<organism evidence="1 2">
    <name type="scientific">Xylaria curta</name>
    <dbReference type="NCBI Taxonomy" id="42375"/>
    <lineage>
        <taxon>Eukaryota</taxon>
        <taxon>Fungi</taxon>
        <taxon>Dikarya</taxon>
        <taxon>Ascomycota</taxon>
        <taxon>Pezizomycotina</taxon>
        <taxon>Sordariomycetes</taxon>
        <taxon>Xylariomycetidae</taxon>
        <taxon>Xylariales</taxon>
        <taxon>Xylariaceae</taxon>
        <taxon>Xylaria</taxon>
    </lineage>
</organism>
<gene>
    <name evidence="1" type="ORF">NUW58_g3948</name>
</gene>
<protein>
    <submittedName>
        <fullName evidence="1">Uncharacterized protein</fullName>
    </submittedName>
</protein>
<name>A0ACC1P9I9_9PEZI</name>
<reference evidence="1" key="1">
    <citation type="submission" date="2022-10" db="EMBL/GenBank/DDBJ databases">
        <title>Genome Sequence of Xylaria curta.</title>
        <authorList>
            <person name="Buettner E."/>
        </authorList>
    </citation>
    <scope>NUCLEOTIDE SEQUENCE</scope>
    <source>
        <strain evidence="1">Babe10</strain>
    </source>
</reference>
<evidence type="ECO:0000313" key="2">
    <source>
        <dbReference type="Proteomes" id="UP001143856"/>
    </source>
</evidence>
<keyword evidence="2" id="KW-1185">Reference proteome</keyword>